<dbReference type="STRING" id="585057.ECIAI39_2024"/>
<name>A0A0H3MRF3_ECO7I</name>
<protein>
    <recommendedName>
        <fullName evidence="4">Host cell division inhibitor Icd-like protein</fullName>
    </recommendedName>
</protein>
<reference evidence="3" key="1">
    <citation type="journal article" date="2009" name="PLoS Genet.">
        <title>Organised genome dynamics in the Escherichia coli species results in highly diverse adaptive paths.</title>
        <authorList>
            <person name="Touchon M."/>
            <person name="Hoede C."/>
            <person name="Tenaillon O."/>
            <person name="Barbe V."/>
            <person name="Baeriswyl S."/>
            <person name="Bidet P."/>
            <person name="Bingen E."/>
            <person name="Bonacorsi S."/>
            <person name="Bouchier C."/>
            <person name="Bouvet O."/>
            <person name="Calteau A."/>
            <person name="Chiapello H."/>
            <person name="Clermont O."/>
            <person name="Cruveiller S."/>
            <person name="Danchin A."/>
            <person name="Diard M."/>
            <person name="Dossat C."/>
            <person name="Karoui M.E."/>
            <person name="Frapy E."/>
            <person name="Garry L."/>
            <person name="Ghigo J.M."/>
            <person name="Gilles A.M."/>
            <person name="Johnson J."/>
            <person name="Le Bouguenec C."/>
            <person name="Lescat M."/>
            <person name="Mangenot S."/>
            <person name="Martinez-Jehanne V."/>
            <person name="Matic I."/>
            <person name="Nassif X."/>
            <person name="Oztas S."/>
            <person name="Petit M.A."/>
            <person name="Pichon C."/>
            <person name="Rouy Z."/>
            <person name="Ruf C.S."/>
            <person name="Schneider D."/>
            <person name="Tourret J."/>
            <person name="Vacherie B."/>
            <person name="Vallenet D."/>
            <person name="Medigue C."/>
            <person name="Rocha E.P.C."/>
            <person name="Denamur E."/>
        </authorList>
    </citation>
    <scope>NUCLEOTIDE SEQUENCE [LARGE SCALE GENOMIC DNA]</scope>
    <source>
        <strain evidence="3">IAI39 / ExPEC</strain>
    </source>
</reference>
<dbReference type="AlphaFoldDB" id="A0A0H3MRF3"/>
<evidence type="ECO:0000313" key="2">
    <source>
        <dbReference type="EMBL" id="CAR18152.1"/>
    </source>
</evidence>
<feature type="transmembrane region" description="Helical" evidence="1">
    <location>
        <begin position="177"/>
        <end position="199"/>
    </location>
</feature>
<dbReference type="NCBIfam" id="NF033153">
    <property type="entry name" value="phage_ICD_like"/>
    <property type="match status" value="1"/>
</dbReference>
<accession>A0A0H3MRF3</accession>
<gene>
    <name evidence="2" type="ordered locus">ECIAI39_2024</name>
</gene>
<keyword evidence="1" id="KW-0472">Membrane</keyword>
<proteinExistence type="predicted"/>
<dbReference type="HOGENOM" id="CLU_040784_0_0_6"/>
<keyword evidence="1" id="KW-0812">Transmembrane</keyword>
<dbReference type="KEGG" id="ect:ECIAI39_2024"/>
<dbReference type="PATRIC" id="fig|585057.6.peg.2104"/>
<evidence type="ECO:0000313" key="3">
    <source>
        <dbReference type="Proteomes" id="UP000000749"/>
    </source>
</evidence>
<dbReference type="EMBL" id="CU928164">
    <property type="protein sequence ID" value="CAR18152.1"/>
    <property type="molecule type" value="Genomic_DNA"/>
</dbReference>
<sequence length="353" mass="38939">MKIEYTPERGRGFVRPGETEKQQNWGFSGIKKAAPKWSRLSEQITRCAVCVCDLKHKHGDDSRYQAGGQCDQPGGRFLFAFITLGCLSRKSSSANLVGAGSVFGGICLARAFSCWREMILCKSNLRCSAKISSADRCFLLIVLTCKAMRRSTSRHGADSDYSDSLALRRWRYSTSRFNAAVTNCPVLSPGIFTASTLFITSCGTLAATVCDFAFTAFVAMLSTLHKKQMQYAGKKISVQHLTCLTPRFKLVFNTLLRQGVETTKPRTVGAVTGLLTTNDSESIEVAMLNHTTHPQGRDSHNLNKYIWRFIALSTAQPRVITIEATSEQEARQQSPAGCVMVFAARIRQGSHHA</sequence>
<keyword evidence="1" id="KW-1133">Transmembrane helix</keyword>
<dbReference type="Proteomes" id="UP000000749">
    <property type="component" value="Chromosome"/>
</dbReference>
<organism evidence="2 3">
    <name type="scientific">Escherichia coli O7:K1 (strain IAI39 / ExPEC)</name>
    <dbReference type="NCBI Taxonomy" id="585057"/>
    <lineage>
        <taxon>Bacteria</taxon>
        <taxon>Pseudomonadati</taxon>
        <taxon>Pseudomonadota</taxon>
        <taxon>Gammaproteobacteria</taxon>
        <taxon>Enterobacterales</taxon>
        <taxon>Enterobacteriaceae</taxon>
        <taxon>Escherichia</taxon>
    </lineage>
</organism>
<evidence type="ECO:0008006" key="4">
    <source>
        <dbReference type="Google" id="ProtNLM"/>
    </source>
</evidence>
<evidence type="ECO:0000256" key="1">
    <source>
        <dbReference type="SAM" id="Phobius"/>
    </source>
</evidence>
<feature type="transmembrane region" description="Helical" evidence="1">
    <location>
        <begin position="205"/>
        <end position="224"/>
    </location>
</feature>